<comment type="caution">
    <text evidence="2">The sequence shown here is derived from an EMBL/GenBank/DDBJ whole genome shotgun (WGS) entry which is preliminary data.</text>
</comment>
<dbReference type="EMBL" id="WHWC01000005">
    <property type="protein sequence ID" value="KAG8382422.1"/>
    <property type="molecule type" value="Genomic_DNA"/>
</dbReference>
<feature type="domain" description="F-box associated beta-propeller type 1" evidence="1">
    <location>
        <begin position="17"/>
        <end position="195"/>
    </location>
</feature>
<accession>A0AAV6XP91</accession>
<dbReference type="Proteomes" id="UP000826271">
    <property type="component" value="Unassembled WGS sequence"/>
</dbReference>
<keyword evidence="3" id="KW-1185">Reference proteome</keyword>
<organism evidence="2 3">
    <name type="scientific">Buddleja alternifolia</name>
    <dbReference type="NCBI Taxonomy" id="168488"/>
    <lineage>
        <taxon>Eukaryota</taxon>
        <taxon>Viridiplantae</taxon>
        <taxon>Streptophyta</taxon>
        <taxon>Embryophyta</taxon>
        <taxon>Tracheophyta</taxon>
        <taxon>Spermatophyta</taxon>
        <taxon>Magnoliopsida</taxon>
        <taxon>eudicotyledons</taxon>
        <taxon>Gunneridae</taxon>
        <taxon>Pentapetalae</taxon>
        <taxon>asterids</taxon>
        <taxon>lamiids</taxon>
        <taxon>Lamiales</taxon>
        <taxon>Scrophulariaceae</taxon>
        <taxon>Buddlejeae</taxon>
        <taxon>Buddleja</taxon>
    </lineage>
</organism>
<evidence type="ECO:0000259" key="1">
    <source>
        <dbReference type="Pfam" id="PF07734"/>
    </source>
</evidence>
<dbReference type="AlphaFoldDB" id="A0AAV6XP91"/>
<proteinExistence type="predicted"/>
<protein>
    <recommendedName>
        <fullName evidence="1">F-box associated beta-propeller type 1 domain-containing protein</fullName>
    </recommendedName>
</protein>
<sequence>MKYVFVGLGHEIRVAGEIFTIGVDNGWRYFEDSCIPCYLFPCGINLNGIIHWIGDNRRSGVIFAFDIGEERGQCIPLPPGLGDEPGNVVLAIWNDHLCLTDNSSELQVDVWTMTQYGVVESWTKDIILTRRIPSNLRPYPLNPITTLRNGDLLMSCPYGRSLIAFDPKIKKCSKLEVSDVDGTVSFLFGYTPSFISLENVFRIGHESLVDV</sequence>
<dbReference type="Pfam" id="PF07734">
    <property type="entry name" value="FBA_1"/>
    <property type="match status" value="1"/>
</dbReference>
<name>A0AAV6XP91_9LAMI</name>
<reference evidence="2" key="1">
    <citation type="submission" date="2019-10" db="EMBL/GenBank/DDBJ databases">
        <authorList>
            <person name="Zhang R."/>
            <person name="Pan Y."/>
            <person name="Wang J."/>
            <person name="Ma R."/>
            <person name="Yu S."/>
        </authorList>
    </citation>
    <scope>NUCLEOTIDE SEQUENCE</scope>
    <source>
        <strain evidence="2">LA-IB0</strain>
        <tissue evidence="2">Leaf</tissue>
    </source>
</reference>
<dbReference type="NCBIfam" id="TIGR01640">
    <property type="entry name" value="F_box_assoc_1"/>
    <property type="match status" value="1"/>
</dbReference>
<dbReference type="InterPro" id="IPR017451">
    <property type="entry name" value="F-box-assoc_interact_dom"/>
</dbReference>
<dbReference type="InterPro" id="IPR006527">
    <property type="entry name" value="F-box-assoc_dom_typ1"/>
</dbReference>
<evidence type="ECO:0000313" key="2">
    <source>
        <dbReference type="EMBL" id="KAG8382422.1"/>
    </source>
</evidence>
<evidence type="ECO:0000313" key="3">
    <source>
        <dbReference type="Proteomes" id="UP000826271"/>
    </source>
</evidence>
<gene>
    <name evidence="2" type="ORF">BUALT_Bualt05G0075600</name>
</gene>